<organism evidence="2 3">
    <name type="scientific">Planobispora takensis</name>
    <dbReference type="NCBI Taxonomy" id="1367882"/>
    <lineage>
        <taxon>Bacteria</taxon>
        <taxon>Bacillati</taxon>
        <taxon>Actinomycetota</taxon>
        <taxon>Actinomycetes</taxon>
        <taxon>Streptosporangiales</taxon>
        <taxon>Streptosporangiaceae</taxon>
        <taxon>Planobispora</taxon>
    </lineage>
</organism>
<sequence length="92" mass="10250">MIRAEHDMAGSPKTTPAQISPRLQQLLATAAEVKREGEEIRADGRRVCAMACEIHRRLSEQRRRLQANIDATAERQAQRATTTGPHDSGSMR</sequence>
<feature type="compositionally biased region" description="Polar residues" evidence="1">
    <location>
        <begin position="12"/>
        <end position="22"/>
    </location>
</feature>
<evidence type="ECO:0000313" key="2">
    <source>
        <dbReference type="EMBL" id="GII05820.1"/>
    </source>
</evidence>
<feature type="region of interest" description="Disordered" evidence="1">
    <location>
        <begin position="67"/>
        <end position="92"/>
    </location>
</feature>
<protein>
    <submittedName>
        <fullName evidence="2">Uncharacterized protein</fullName>
    </submittedName>
</protein>
<dbReference type="Proteomes" id="UP000634476">
    <property type="component" value="Unassembled WGS sequence"/>
</dbReference>
<dbReference type="EMBL" id="BOOK01000081">
    <property type="protein sequence ID" value="GII05820.1"/>
    <property type="molecule type" value="Genomic_DNA"/>
</dbReference>
<name>A0A8J3T7Q9_9ACTN</name>
<keyword evidence="3" id="KW-1185">Reference proteome</keyword>
<gene>
    <name evidence="2" type="ORF">Pta02_78280</name>
</gene>
<evidence type="ECO:0000313" key="3">
    <source>
        <dbReference type="Proteomes" id="UP000634476"/>
    </source>
</evidence>
<proteinExistence type="predicted"/>
<comment type="caution">
    <text evidence="2">The sequence shown here is derived from an EMBL/GenBank/DDBJ whole genome shotgun (WGS) entry which is preliminary data.</text>
</comment>
<accession>A0A8J3T7Q9</accession>
<evidence type="ECO:0000256" key="1">
    <source>
        <dbReference type="SAM" id="MobiDB-lite"/>
    </source>
</evidence>
<reference evidence="2" key="1">
    <citation type="submission" date="2021-01" db="EMBL/GenBank/DDBJ databases">
        <title>Whole genome shotgun sequence of Planobispora takensis NBRC 109077.</title>
        <authorList>
            <person name="Komaki H."/>
            <person name="Tamura T."/>
        </authorList>
    </citation>
    <scope>NUCLEOTIDE SEQUENCE</scope>
    <source>
        <strain evidence="2">NBRC 109077</strain>
    </source>
</reference>
<dbReference type="AlphaFoldDB" id="A0A8J3T7Q9"/>
<feature type="region of interest" description="Disordered" evidence="1">
    <location>
        <begin position="1"/>
        <end position="22"/>
    </location>
</feature>
<dbReference type="RefSeq" id="WP_203880022.1">
    <property type="nucleotide sequence ID" value="NZ_BOOK01000081.1"/>
</dbReference>